<evidence type="ECO:0000313" key="3">
    <source>
        <dbReference type="EMBL" id="TVX93675.1"/>
    </source>
</evidence>
<dbReference type="InterPro" id="IPR005025">
    <property type="entry name" value="FMN_Rdtase-like_dom"/>
</dbReference>
<reference evidence="3 4" key="1">
    <citation type="submission" date="2019-07" db="EMBL/GenBank/DDBJ databases">
        <authorList>
            <person name="Kim J."/>
        </authorList>
    </citation>
    <scope>NUCLEOTIDE SEQUENCE [LARGE SCALE GENOMIC DNA]</scope>
    <source>
        <strain evidence="3 4">N4</strain>
    </source>
</reference>
<sequence>MSKKIGLMCGSLRKNSYNRIIANTIADLNVPAAFHLIEIGDLPLYNEDLEAGELPASVVAFNQGIRDADGIVIVTPEYNSGIPGVLKNALDWASRPPRSGALQGKPVGIVGATPGGLGTALAQVQLRHTLEAMQVPCLPFQKVRISQVHEKVNAELKVVSDERTKQNIQSYIEHFVTWIEHRSN</sequence>
<gene>
    <name evidence="3" type="ORF">FPZ44_11775</name>
</gene>
<evidence type="ECO:0000256" key="1">
    <source>
        <dbReference type="ARBA" id="ARBA00009428"/>
    </source>
</evidence>
<dbReference type="OrthoDB" id="9812295at2"/>
<dbReference type="InterPro" id="IPR050712">
    <property type="entry name" value="NAD(P)H-dep_reductase"/>
</dbReference>
<name>A0A559J1B6_9BACL</name>
<dbReference type="SUPFAM" id="SSF52218">
    <property type="entry name" value="Flavoproteins"/>
    <property type="match status" value="1"/>
</dbReference>
<evidence type="ECO:0000259" key="2">
    <source>
        <dbReference type="Pfam" id="PF03358"/>
    </source>
</evidence>
<dbReference type="AlphaFoldDB" id="A0A559J1B6"/>
<feature type="domain" description="NADPH-dependent FMN reductase-like" evidence="2">
    <location>
        <begin position="4"/>
        <end position="147"/>
    </location>
</feature>
<evidence type="ECO:0000313" key="4">
    <source>
        <dbReference type="Proteomes" id="UP000318102"/>
    </source>
</evidence>
<dbReference type="PANTHER" id="PTHR30543:SF21">
    <property type="entry name" value="NAD(P)H-DEPENDENT FMN REDUCTASE LOT6"/>
    <property type="match status" value="1"/>
</dbReference>
<dbReference type="PANTHER" id="PTHR30543">
    <property type="entry name" value="CHROMATE REDUCTASE"/>
    <property type="match status" value="1"/>
</dbReference>
<dbReference type="Pfam" id="PF03358">
    <property type="entry name" value="FMN_red"/>
    <property type="match status" value="1"/>
</dbReference>
<accession>A0A559J1B6</accession>
<organism evidence="3 4">
    <name type="scientific">Paenibacillus agilis</name>
    <dbReference type="NCBI Taxonomy" id="3020863"/>
    <lineage>
        <taxon>Bacteria</taxon>
        <taxon>Bacillati</taxon>
        <taxon>Bacillota</taxon>
        <taxon>Bacilli</taxon>
        <taxon>Bacillales</taxon>
        <taxon>Paenibacillaceae</taxon>
        <taxon>Paenibacillus</taxon>
    </lineage>
</organism>
<dbReference type="EMBL" id="VNJK01000001">
    <property type="protein sequence ID" value="TVX93675.1"/>
    <property type="molecule type" value="Genomic_DNA"/>
</dbReference>
<dbReference type="Proteomes" id="UP000318102">
    <property type="component" value="Unassembled WGS sequence"/>
</dbReference>
<comment type="caution">
    <text evidence="3">The sequence shown here is derived from an EMBL/GenBank/DDBJ whole genome shotgun (WGS) entry which is preliminary data.</text>
</comment>
<protein>
    <submittedName>
        <fullName evidence="3">NAD(P)H-dependent oxidoreductase</fullName>
    </submittedName>
</protein>
<dbReference type="InterPro" id="IPR029039">
    <property type="entry name" value="Flavoprotein-like_sf"/>
</dbReference>
<proteinExistence type="inferred from homology"/>
<dbReference type="Gene3D" id="3.40.50.360">
    <property type="match status" value="1"/>
</dbReference>
<keyword evidence="4" id="KW-1185">Reference proteome</keyword>
<dbReference type="GO" id="GO:0005829">
    <property type="term" value="C:cytosol"/>
    <property type="evidence" value="ECO:0007669"/>
    <property type="project" value="TreeGrafter"/>
</dbReference>
<dbReference type="GO" id="GO:0016491">
    <property type="term" value="F:oxidoreductase activity"/>
    <property type="evidence" value="ECO:0007669"/>
    <property type="project" value="InterPro"/>
</dbReference>
<comment type="similarity">
    <text evidence="1">Belongs to the azoreductase type 2 family.</text>
</comment>
<dbReference type="RefSeq" id="WP_144990387.1">
    <property type="nucleotide sequence ID" value="NZ_VNJK01000001.1"/>
</dbReference>
<dbReference type="GO" id="GO:0010181">
    <property type="term" value="F:FMN binding"/>
    <property type="evidence" value="ECO:0007669"/>
    <property type="project" value="TreeGrafter"/>
</dbReference>